<dbReference type="AlphaFoldDB" id="T0ZPX2"/>
<dbReference type="InterPro" id="IPR023210">
    <property type="entry name" value="NADP_OxRdtase_dom"/>
</dbReference>
<dbReference type="PANTHER" id="PTHR43364:SF4">
    <property type="entry name" value="NAD(P)-LINKED OXIDOREDUCTASE SUPERFAMILY PROTEIN"/>
    <property type="match status" value="1"/>
</dbReference>
<proteinExistence type="predicted"/>
<organism evidence="3">
    <name type="scientific">mine drainage metagenome</name>
    <dbReference type="NCBI Taxonomy" id="410659"/>
    <lineage>
        <taxon>unclassified sequences</taxon>
        <taxon>metagenomes</taxon>
        <taxon>ecological metagenomes</taxon>
    </lineage>
</organism>
<feature type="non-terminal residue" evidence="3">
    <location>
        <position position="1"/>
    </location>
</feature>
<dbReference type="SUPFAM" id="SSF51430">
    <property type="entry name" value="NAD(P)-linked oxidoreductase"/>
    <property type="match status" value="1"/>
</dbReference>
<accession>T0ZPX2</accession>
<protein>
    <submittedName>
        <fullName evidence="3">Aldo/keto reductase</fullName>
    </submittedName>
</protein>
<dbReference type="InterPro" id="IPR050523">
    <property type="entry name" value="AKR_Detox_Biosynth"/>
</dbReference>
<keyword evidence="1" id="KW-0560">Oxidoreductase</keyword>
<name>T0ZPX2_9ZZZZ</name>
<reference evidence="3" key="1">
    <citation type="submission" date="2013-08" db="EMBL/GenBank/DDBJ databases">
        <authorList>
            <person name="Mendez C."/>
            <person name="Richter M."/>
            <person name="Ferrer M."/>
            <person name="Sanchez J."/>
        </authorList>
    </citation>
    <scope>NUCLEOTIDE SEQUENCE</scope>
</reference>
<dbReference type="PRINTS" id="PR00069">
    <property type="entry name" value="ALDKETRDTASE"/>
</dbReference>
<dbReference type="InterPro" id="IPR020471">
    <property type="entry name" value="AKR"/>
</dbReference>
<dbReference type="Pfam" id="PF00248">
    <property type="entry name" value="Aldo_ket_red"/>
    <property type="match status" value="1"/>
</dbReference>
<dbReference type="PANTHER" id="PTHR43364">
    <property type="entry name" value="NADH-SPECIFIC METHYLGLYOXAL REDUCTASE-RELATED"/>
    <property type="match status" value="1"/>
</dbReference>
<feature type="domain" description="NADP-dependent oxidoreductase" evidence="2">
    <location>
        <begin position="6"/>
        <end position="168"/>
    </location>
</feature>
<reference evidence="3" key="2">
    <citation type="journal article" date="2014" name="ISME J.">
        <title>Microbial stratification in low pH oxic and suboxic macroscopic growths along an acid mine drainage.</title>
        <authorList>
            <person name="Mendez-Garcia C."/>
            <person name="Mesa V."/>
            <person name="Sprenger R.R."/>
            <person name="Richter M."/>
            <person name="Diez M.S."/>
            <person name="Solano J."/>
            <person name="Bargiela R."/>
            <person name="Golyshina O.V."/>
            <person name="Manteca A."/>
            <person name="Ramos J.L."/>
            <person name="Gallego J.R."/>
            <person name="Llorente I."/>
            <person name="Martins Dos Santos V.A."/>
            <person name="Jensen O.N."/>
            <person name="Pelaez A.I."/>
            <person name="Sanchez J."/>
            <person name="Ferrer M."/>
        </authorList>
    </citation>
    <scope>NUCLEOTIDE SEQUENCE</scope>
</reference>
<dbReference type="EMBL" id="AUZY01012002">
    <property type="protein sequence ID" value="EQD31860.1"/>
    <property type="molecule type" value="Genomic_DNA"/>
</dbReference>
<sequence>KLETVGLAEKTLGEALKGYERESFVISTKVMGRTGPLQNDLGLNRKHVMYAIQRSMERLKVDYVDFYLMHAPDGVTSAQESARTMNLLIHDGKVLHYGLSNFESHNIMEYLSLKDLETPSFIQDKFNLLERDHETRNIEVAERNSMASMIYSPLAQGVLAGRYLAREKDKSRSIYEKNFSDNK</sequence>
<evidence type="ECO:0000259" key="2">
    <source>
        <dbReference type="Pfam" id="PF00248"/>
    </source>
</evidence>
<evidence type="ECO:0000256" key="1">
    <source>
        <dbReference type="ARBA" id="ARBA00023002"/>
    </source>
</evidence>
<gene>
    <name evidence="3" type="ORF">B1B_17951</name>
</gene>
<feature type="non-terminal residue" evidence="3">
    <location>
        <position position="183"/>
    </location>
</feature>
<dbReference type="Gene3D" id="3.20.20.100">
    <property type="entry name" value="NADP-dependent oxidoreductase domain"/>
    <property type="match status" value="1"/>
</dbReference>
<comment type="caution">
    <text evidence="3">The sequence shown here is derived from an EMBL/GenBank/DDBJ whole genome shotgun (WGS) entry which is preliminary data.</text>
</comment>
<dbReference type="InterPro" id="IPR036812">
    <property type="entry name" value="NAD(P)_OxRdtase_dom_sf"/>
</dbReference>
<dbReference type="GO" id="GO:0016491">
    <property type="term" value="F:oxidoreductase activity"/>
    <property type="evidence" value="ECO:0007669"/>
    <property type="project" value="UniProtKB-KW"/>
</dbReference>
<evidence type="ECO:0000313" key="3">
    <source>
        <dbReference type="EMBL" id="EQD31860.1"/>
    </source>
</evidence>